<evidence type="ECO:0000256" key="4">
    <source>
        <dbReference type="SAM" id="MobiDB-lite"/>
    </source>
</evidence>
<keyword evidence="2" id="KW-0863">Zinc-finger</keyword>
<keyword evidence="8" id="KW-1185">Reference proteome</keyword>
<feature type="transmembrane region" description="Helical" evidence="5">
    <location>
        <begin position="92"/>
        <end position="114"/>
    </location>
</feature>
<keyword evidence="5" id="KW-1133">Transmembrane helix</keyword>
<organism evidence="7 8">
    <name type="scientific">Ranitomeya imitator</name>
    <name type="common">mimic poison frog</name>
    <dbReference type="NCBI Taxonomy" id="111125"/>
    <lineage>
        <taxon>Eukaryota</taxon>
        <taxon>Metazoa</taxon>
        <taxon>Chordata</taxon>
        <taxon>Craniata</taxon>
        <taxon>Vertebrata</taxon>
        <taxon>Euteleostomi</taxon>
        <taxon>Amphibia</taxon>
        <taxon>Batrachia</taxon>
        <taxon>Anura</taxon>
        <taxon>Neobatrachia</taxon>
        <taxon>Hyloidea</taxon>
        <taxon>Dendrobatidae</taxon>
        <taxon>Dendrobatinae</taxon>
        <taxon>Ranitomeya</taxon>
    </lineage>
</organism>
<feature type="non-terminal residue" evidence="7">
    <location>
        <position position="170"/>
    </location>
</feature>
<reference evidence="7" key="1">
    <citation type="submission" date="2023-07" db="EMBL/GenBank/DDBJ databases">
        <authorList>
            <person name="Stuckert A."/>
        </authorList>
    </citation>
    <scope>NUCLEOTIDE SEQUENCE</scope>
</reference>
<dbReference type="PANTHER" id="PTHR31553:SF2">
    <property type="entry name" value="OPTINEURIN"/>
    <property type="match status" value="1"/>
</dbReference>
<dbReference type="PANTHER" id="PTHR31553">
    <property type="entry name" value="NF-KAPPA-B ESSENTIAL MODULATOR"/>
    <property type="match status" value="1"/>
</dbReference>
<keyword evidence="2" id="KW-0963">Cytoplasm</keyword>
<keyword evidence="2" id="KW-0968">Cytoplasmic vesicle</keyword>
<feature type="region of interest" description="Disordered" evidence="4">
    <location>
        <begin position="29"/>
        <end position="70"/>
    </location>
</feature>
<dbReference type="InterPro" id="IPR032419">
    <property type="entry name" value="CC2-LZ_dom"/>
</dbReference>
<keyword evidence="2" id="KW-0967">Endosome</keyword>
<sequence>MKMERSKAEEHQKQISSLEEALNKQMGDYELLRHAEGRQSTPALEPQREDQKRTSSYEDGGALDRTTTPIGSDRPHVCDNCYMKKADHSSIVNAQFIICSLLFLISLIICPTVAHAKSEKVPKLQFFELQKKLDSCEKALAKKQFEIDEIKEVAAKHQADSETIDVLRAQ</sequence>
<comment type="function">
    <text evidence="2">May act by regulating membrane trafficking and cellular morphogenesis.</text>
</comment>
<comment type="caution">
    <text evidence="7">The sequence shown here is derived from an EMBL/GenBank/DDBJ whole genome shotgun (WGS) entry which is preliminary data.</text>
</comment>
<dbReference type="EMBL" id="CAUEEQ010047065">
    <property type="protein sequence ID" value="CAJ0959045.1"/>
    <property type="molecule type" value="Genomic_DNA"/>
</dbReference>
<gene>
    <name evidence="7" type="ORF">RIMI_LOCUS16678409</name>
</gene>
<evidence type="ECO:0000256" key="3">
    <source>
        <dbReference type="SAM" id="Coils"/>
    </source>
</evidence>
<keyword evidence="1 3" id="KW-0175">Coiled coil</keyword>
<keyword evidence="2" id="KW-0862">Zinc</keyword>
<dbReference type="Pfam" id="PF16516">
    <property type="entry name" value="CC2-LZ"/>
    <property type="match status" value="1"/>
</dbReference>
<protein>
    <recommendedName>
        <fullName evidence="2">Optineurin</fullName>
    </recommendedName>
</protein>
<dbReference type="Gene3D" id="1.20.5.990">
    <property type="entry name" value="Nemo cc2-lz domain - 1d5 darpin complex"/>
    <property type="match status" value="1"/>
</dbReference>
<keyword evidence="5" id="KW-0472">Membrane</keyword>
<evidence type="ECO:0000256" key="2">
    <source>
        <dbReference type="RuleBase" id="RU367122"/>
    </source>
</evidence>
<name>A0ABN9M961_9NEOB</name>
<keyword evidence="5" id="KW-0812">Transmembrane</keyword>
<evidence type="ECO:0000313" key="7">
    <source>
        <dbReference type="EMBL" id="CAJ0959045.1"/>
    </source>
</evidence>
<feature type="coiled-coil region" evidence="3">
    <location>
        <begin position="1"/>
        <end position="28"/>
    </location>
</feature>
<keyword evidence="2" id="KW-0333">Golgi apparatus</keyword>
<dbReference type="Proteomes" id="UP001176940">
    <property type="component" value="Unassembled WGS sequence"/>
</dbReference>
<evidence type="ECO:0000313" key="8">
    <source>
        <dbReference type="Proteomes" id="UP001176940"/>
    </source>
</evidence>
<keyword evidence="2" id="KW-0479">Metal-binding</keyword>
<proteinExistence type="predicted"/>
<accession>A0ABN9M961</accession>
<feature type="domain" description="NF-kappa-B essential modulator NEMO CC2-LZ" evidence="6">
    <location>
        <begin position="115"/>
        <end position="170"/>
    </location>
</feature>
<evidence type="ECO:0000256" key="1">
    <source>
        <dbReference type="ARBA" id="ARBA00023054"/>
    </source>
</evidence>
<dbReference type="InterPro" id="IPR051301">
    <property type="entry name" value="Optineurin/NFkB_EssMod"/>
</dbReference>
<evidence type="ECO:0000259" key="6">
    <source>
        <dbReference type="Pfam" id="PF16516"/>
    </source>
</evidence>
<feature type="compositionally biased region" description="Basic and acidic residues" evidence="4">
    <location>
        <begin position="46"/>
        <end position="56"/>
    </location>
</feature>
<comment type="subcellular location">
    <subcellularLocation>
        <location evidence="2">Cytoplasm</location>
        <location evidence="2">Perinuclear region</location>
    </subcellularLocation>
    <subcellularLocation>
        <location evidence="2">Golgi apparatus</location>
    </subcellularLocation>
    <subcellularLocation>
        <location evidence="2">Golgi apparatus</location>
        <location evidence="2">trans-Golgi network</location>
    </subcellularLocation>
    <subcellularLocation>
        <location evidence="2">Cytoplasmic vesicle</location>
        <location evidence="2">Autophagosome</location>
    </subcellularLocation>
    <subcellularLocation>
        <location evidence="2">Cytoplasmic vesicle</location>
    </subcellularLocation>
    <subcellularLocation>
        <location evidence="2">Recycling endosome</location>
    </subcellularLocation>
</comment>
<evidence type="ECO:0000256" key="5">
    <source>
        <dbReference type="SAM" id="Phobius"/>
    </source>
</evidence>